<organism evidence="2 3">
    <name type="scientific">Linnemannia elongata AG-77</name>
    <dbReference type="NCBI Taxonomy" id="1314771"/>
    <lineage>
        <taxon>Eukaryota</taxon>
        <taxon>Fungi</taxon>
        <taxon>Fungi incertae sedis</taxon>
        <taxon>Mucoromycota</taxon>
        <taxon>Mortierellomycotina</taxon>
        <taxon>Mortierellomycetes</taxon>
        <taxon>Mortierellales</taxon>
        <taxon>Mortierellaceae</taxon>
        <taxon>Linnemannia</taxon>
    </lineage>
</organism>
<evidence type="ECO:0000256" key="1">
    <source>
        <dbReference type="SAM" id="MobiDB-lite"/>
    </source>
</evidence>
<dbReference type="OrthoDB" id="2484516at2759"/>
<evidence type="ECO:0000313" key="3">
    <source>
        <dbReference type="Proteomes" id="UP000078512"/>
    </source>
</evidence>
<protein>
    <submittedName>
        <fullName evidence="2">Uncharacterized protein</fullName>
    </submittedName>
</protein>
<gene>
    <name evidence="2" type="ORF">K457DRAFT_25211</name>
</gene>
<evidence type="ECO:0000313" key="2">
    <source>
        <dbReference type="EMBL" id="OAQ23348.1"/>
    </source>
</evidence>
<name>A0A197JEB5_9FUNG</name>
<dbReference type="AlphaFoldDB" id="A0A197JEB5"/>
<dbReference type="Proteomes" id="UP000078512">
    <property type="component" value="Unassembled WGS sequence"/>
</dbReference>
<accession>A0A197JEB5</accession>
<proteinExistence type="predicted"/>
<feature type="region of interest" description="Disordered" evidence="1">
    <location>
        <begin position="121"/>
        <end position="140"/>
    </location>
</feature>
<keyword evidence="3" id="KW-1185">Reference proteome</keyword>
<sequence>MPKLTENYVVQQPEPHQLQHQQQQQQVAYTLPQVAHALPQDDYAMSPQSSHYSTHTAPNLVYATSNIQSPMTNIPVYEVQSMVGTTQDPYLQPYTYAPPTAGSAHASPTFLQEQVAQSYEGVTEGSPLTTYEPVPKVRGSPQATIVSANVLSESSQSVPRNPQMNS</sequence>
<dbReference type="EMBL" id="KV442122">
    <property type="protein sequence ID" value="OAQ23348.1"/>
    <property type="molecule type" value="Genomic_DNA"/>
</dbReference>
<reference evidence="2 3" key="1">
    <citation type="submission" date="2016-05" db="EMBL/GenBank/DDBJ databases">
        <title>Genome sequencing reveals origins of a unique bacterial endosymbiosis in the earliest lineages of terrestrial Fungi.</title>
        <authorList>
            <consortium name="DOE Joint Genome Institute"/>
            <person name="Uehling J."/>
            <person name="Gryganskyi A."/>
            <person name="Hameed K."/>
            <person name="Tschaplinski T."/>
            <person name="Misztal P."/>
            <person name="Wu S."/>
            <person name="Desiro A."/>
            <person name="Vande Pol N."/>
            <person name="Du Z.-Y."/>
            <person name="Zienkiewicz A."/>
            <person name="Zienkiewicz K."/>
            <person name="Morin E."/>
            <person name="Tisserant E."/>
            <person name="Splivallo R."/>
            <person name="Hainaut M."/>
            <person name="Henrissat B."/>
            <person name="Ohm R."/>
            <person name="Kuo A."/>
            <person name="Yan J."/>
            <person name="Lipzen A."/>
            <person name="Nolan M."/>
            <person name="Labutti K."/>
            <person name="Barry K."/>
            <person name="Goldstein A."/>
            <person name="Labbe J."/>
            <person name="Schadt C."/>
            <person name="Tuskan G."/>
            <person name="Grigoriev I."/>
            <person name="Martin F."/>
            <person name="Vilgalys R."/>
            <person name="Bonito G."/>
        </authorList>
    </citation>
    <scope>NUCLEOTIDE SEQUENCE [LARGE SCALE GENOMIC DNA]</scope>
    <source>
        <strain evidence="2 3">AG-77</strain>
    </source>
</reference>